<proteinExistence type="predicted"/>
<dbReference type="EMBL" id="LN852950">
    <property type="protein sequence ID" value="CRY94553.1"/>
    <property type="molecule type" value="Genomic_DNA"/>
</dbReference>
<dbReference type="AlphaFoldDB" id="A0A0H5PYC5"/>
<organism evidence="1">
    <name type="scientific">uncultured prokaryote</name>
    <dbReference type="NCBI Taxonomy" id="198431"/>
    <lineage>
        <taxon>unclassified sequences</taxon>
        <taxon>environmental samples</taxon>
    </lineage>
</organism>
<evidence type="ECO:0000313" key="1">
    <source>
        <dbReference type="EMBL" id="CRY94553.1"/>
    </source>
</evidence>
<reference evidence="1" key="1">
    <citation type="submission" date="2015-06" db="EMBL/GenBank/DDBJ databases">
        <authorList>
            <person name="Joergensen T."/>
        </authorList>
    </citation>
    <scope>NUCLEOTIDE SEQUENCE</scope>
    <source>
        <plasmid evidence="1">pRGRH0278</plasmid>
    </source>
</reference>
<name>A0A0H5PYC5_9ZZZZ</name>
<accession>A0A0H5PYC5</accession>
<keyword evidence="1" id="KW-0614">Plasmid</keyword>
<protein>
    <submittedName>
        <fullName evidence="1">Uncharacterized protein</fullName>
    </submittedName>
</protein>
<geneLocation type="plasmid" evidence="1">
    <name>pRGRH0278</name>
</geneLocation>
<sequence length="100" mass="11044">MMPVRQKRKKTAKEVAKHFGVSERTVRNHMAEERDTYEARADYRRNLAGTMRAQGKSWAEIAAAVGGSEWSARALVRRYRTSLAEPTGPAPSPTPCGAGL</sequence>
<reference evidence="1" key="2">
    <citation type="submission" date="2015-07" db="EMBL/GenBank/DDBJ databases">
        <title>Plasmids, circular viruses and viroids from rat gut.</title>
        <authorList>
            <person name="Jorgensen T.J."/>
            <person name="Hansen M.A."/>
            <person name="Xu Z."/>
            <person name="Tabak M.A."/>
            <person name="Sorensen S.J."/>
            <person name="Hansen L.H."/>
        </authorList>
    </citation>
    <scope>NUCLEOTIDE SEQUENCE</scope>
    <source>
        <plasmid evidence="1">pRGRH0278</plasmid>
    </source>
</reference>